<dbReference type="InterPro" id="IPR026881">
    <property type="entry name" value="WYL_dom"/>
</dbReference>
<dbReference type="InterPro" id="IPR057727">
    <property type="entry name" value="WCX_dom"/>
</dbReference>
<dbReference type="PANTHER" id="PTHR34580:SF3">
    <property type="entry name" value="PROTEIN PAFB"/>
    <property type="match status" value="1"/>
</dbReference>
<keyword evidence="4" id="KW-1185">Reference proteome</keyword>
<proteinExistence type="predicted"/>
<protein>
    <recommendedName>
        <fullName evidence="5">Transcriptional regulator</fullName>
    </recommendedName>
</protein>
<reference evidence="3" key="1">
    <citation type="submission" date="2020-12" db="EMBL/GenBank/DDBJ databases">
        <title>Desulfobium dissulfuricans gen. nov., sp. nov., a novel mesophilic, sulfate-reducing bacterium isolated from a deep-sea hydrothermal vent.</title>
        <authorList>
            <person name="Hashimoto Y."/>
            <person name="Tame A."/>
            <person name="Sawayama S."/>
            <person name="Miyazaki J."/>
            <person name="Takai K."/>
            <person name="Nakagawa S."/>
        </authorList>
    </citation>
    <scope>NUCLEOTIDE SEQUENCE</scope>
    <source>
        <strain evidence="3">GF1</strain>
    </source>
</reference>
<evidence type="ECO:0000259" key="2">
    <source>
        <dbReference type="Pfam" id="PF25583"/>
    </source>
</evidence>
<dbReference type="Pfam" id="PF13280">
    <property type="entry name" value="WYL"/>
    <property type="match status" value="1"/>
</dbReference>
<dbReference type="EMBL" id="AP024233">
    <property type="protein sequence ID" value="BCO10047.1"/>
    <property type="molecule type" value="Genomic_DNA"/>
</dbReference>
<dbReference type="AlphaFoldDB" id="A0A915XKI6"/>
<dbReference type="PROSITE" id="PS52050">
    <property type="entry name" value="WYL"/>
    <property type="match status" value="1"/>
</dbReference>
<dbReference type="InterPro" id="IPR051534">
    <property type="entry name" value="CBASS_pafABC_assoc_protein"/>
</dbReference>
<name>A0A915XKI6_9BACT</name>
<dbReference type="Proteomes" id="UP001063350">
    <property type="component" value="Chromosome"/>
</dbReference>
<evidence type="ECO:0000313" key="4">
    <source>
        <dbReference type="Proteomes" id="UP001063350"/>
    </source>
</evidence>
<evidence type="ECO:0008006" key="5">
    <source>
        <dbReference type="Google" id="ProtNLM"/>
    </source>
</evidence>
<dbReference type="PANTHER" id="PTHR34580">
    <property type="match status" value="1"/>
</dbReference>
<dbReference type="InterPro" id="IPR036390">
    <property type="entry name" value="WH_DNA-bd_sf"/>
</dbReference>
<dbReference type="SUPFAM" id="SSF46785">
    <property type="entry name" value="Winged helix' DNA-binding domain"/>
    <property type="match status" value="1"/>
</dbReference>
<dbReference type="Pfam" id="PF25583">
    <property type="entry name" value="WCX"/>
    <property type="match status" value="1"/>
</dbReference>
<organism evidence="3 4">
    <name type="scientific">Desulfolithobacter dissulfuricans</name>
    <dbReference type="NCBI Taxonomy" id="2795293"/>
    <lineage>
        <taxon>Bacteria</taxon>
        <taxon>Pseudomonadati</taxon>
        <taxon>Thermodesulfobacteriota</taxon>
        <taxon>Desulfobulbia</taxon>
        <taxon>Desulfobulbales</taxon>
        <taxon>Desulfobulbaceae</taxon>
        <taxon>Desulfolithobacter</taxon>
    </lineage>
</organism>
<evidence type="ECO:0000313" key="3">
    <source>
        <dbReference type="EMBL" id="BCO10047.1"/>
    </source>
</evidence>
<dbReference type="KEGG" id="ddu:GF1_24230"/>
<gene>
    <name evidence="3" type="ORF">GF1_24230</name>
</gene>
<dbReference type="RefSeq" id="WP_267926786.1">
    <property type="nucleotide sequence ID" value="NZ_AP024233.1"/>
</dbReference>
<feature type="domain" description="WYL" evidence="1">
    <location>
        <begin position="135"/>
        <end position="200"/>
    </location>
</feature>
<accession>A0A915XKI6</accession>
<sequence>MSQLERIYYFHSLLSAGRYPNTVQLQEEFEISRSTAHRDIAYLRDRLLAPLAFDQRKNGYYYTDATFRLPFENSPSLTLILGMLGNMVRESGLDSLPELEELKDRLESLVFPGQKNIDDLLHCEWIEMEQVDSRVFTSVLTALGQQRQLKLVYHVPAGGVSRRTVDPIKLINYQGRWYLLAWCHLRQDRRMFHLGRVKKAAPADREVQHTMKTGDTWLSESFGIFKGKVTVTATVRFTGKAAEIVANQRWHPRQRMERTERGLILSLPVADDRELLMKILQFGSQAEVLSPQSLRDKVVHELRAMQQLYSSGTPCV</sequence>
<evidence type="ECO:0000259" key="1">
    <source>
        <dbReference type="Pfam" id="PF13280"/>
    </source>
</evidence>
<feature type="domain" description="WCX" evidence="2">
    <location>
        <begin position="231"/>
        <end position="305"/>
    </location>
</feature>